<dbReference type="AlphaFoldDB" id="A0A3E2BLA9"/>
<organism evidence="2 3">
    <name type="scientific">Candidatus Saccharicenans subterraneus</name>
    <dbReference type="NCBI Taxonomy" id="2508984"/>
    <lineage>
        <taxon>Bacteria</taxon>
        <taxon>Candidatus Aminicenantota</taxon>
        <taxon>Candidatus Aminicenantia</taxon>
        <taxon>Candidatus Aminicenantales</taxon>
        <taxon>Candidatus Saccharicenantaceae</taxon>
        <taxon>Candidatus Saccharicenans</taxon>
    </lineage>
</organism>
<evidence type="ECO:0000259" key="1">
    <source>
        <dbReference type="Pfam" id="PF13568"/>
    </source>
</evidence>
<gene>
    <name evidence="2" type="ORF">OP8BY_0149</name>
</gene>
<dbReference type="Proteomes" id="UP000257323">
    <property type="component" value="Unassembled WGS sequence"/>
</dbReference>
<accession>A0A3E2BLA9</accession>
<dbReference type="EMBL" id="QUAH01000008">
    <property type="protein sequence ID" value="RFT15501.1"/>
    <property type="molecule type" value="Genomic_DNA"/>
</dbReference>
<dbReference type="InterPro" id="IPR025665">
    <property type="entry name" value="Beta-barrel_OMP_2"/>
</dbReference>
<feature type="domain" description="Outer membrane protein beta-barrel" evidence="1">
    <location>
        <begin position="29"/>
        <end position="195"/>
    </location>
</feature>
<dbReference type="Pfam" id="PF13568">
    <property type="entry name" value="OMP_b-brl_2"/>
    <property type="match status" value="1"/>
</dbReference>
<name>A0A3E2BLA9_9BACT</name>
<sequence length="217" mass="24033">MRNKTKRLGVFVVSLLLVGLLVSPGFSAVKFGVKAGLALANWSTSEPLFEGYPLKSKAGFVFGVFSNIGLAKNFSFQPEVLYIQKGSKVNITEGEVTGTVWFNADYLEIPLLLMYSFQKEDSKLIPSIFAGPFIGFNLAAKQKIKIPGEEYTYDFKDEIKNVEYGVTVGLGLAKKMSRLTLHADIRYDLGLSNIAETTEGNFSIKNRTWLFMLGIGF</sequence>
<evidence type="ECO:0000313" key="2">
    <source>
        <dbReference type="EMBL" id="RFT15501.1"/>
    </source>
</evidence>
<protein>
    <recommendedName>
        <fullName evidence="1">Outer membrane protein beta-barrel domain-containing protein</fullName>
    </recommendedName>
</protein>
<proteinExistence type="predicted"/>
<evidence type="ECO:0000313" key="3">
    <source>
        <dbReference type="Proteomes" id="UP000257323"/>
    </source>
</evidence>
<reference evidence="2 3" key="1">
    <citation type="submission" date="2018-08" db="EMBL/GenBank/DDBJ databases">
        <title>Genome analysis of the thermophilic bacterium of the candidate phylum Aminicenantes from deep subsurface aquifer revealed its physiology and ecological role.</title>
        <authorList>
            <person name="Kadnikov V.V."/>
            <person name="Mardanov A.V."/>
            <person name="Beletsky A.V."/>
            <person name="Karnachuk O.V."/>
            <person name="Ravin N.V."/>
        </authorList>
    </citation>
    <scope>NUCLEOTIDE SEQUENCE [LARGE SCALE GENOMIC DNA]</scope>
    <source>
        <strain evidence="2">BY38</strain>
    </source>
</reference>
<comment type="caution">
    <text evidence="2">The sequence shown here is derived from an EMBL/GenBank/DDBJ whole genome shotgun (WGS) entry which is preliminary data.</text>
</comment>